<dbReference type="EMBL" id="MIJD01000362">
    <property type="protein sequence ID" value="OPE47577.1"/>
    <property type="molecule type" value="Genomic_DNA"/>
</dbReference>
<feature type="region of interest" description="Disordered" evidence="1">
    <location>
        <begin position="42"/>
        <end position="79"/>
    </location>
</feature>
<evidence type="ECO:0000256" key="1">
    <source>
        <dbReference type="SAM" id="MobiDB-lite"/>
    </source>
</evidence>
<feature type="non-terminal residue" evidence="2">
    <location>
        <position position="1"/>
    </location>
</feature>
<reference evidence="2 3" key="1">
    <citation type="submission" date="2016-09" db="EMBL/GenBank/DDBJ databases">
        <title>genome sequences of unsequenced Mycobacteria.</title>
        <authorList>
            <person name="Greninger A.L."/>
            <person name="Jerome K.R."/>
            <person name="Mcnair B."/>
            <person name="Wallis C."/>
            <person name="Fang F."/>
        </authorList>
    </citation>
    <scope>NUCLEOTIDE SEQUENCE [LARGE SCALE GENOMIC DNA]</scope>
    <source>
        <strain evidence="2 3">BM1</strain>
    </source>
</reference>
<gene>
    <name evidence="2" type="ORF">BV510_24780</name>
</gene>
<dbReference type="AlphaFoldDB" id="A0A1T3VZP5"/>
<accession>A0A1T3VZP5</accession>
<comment type="caution">
    <text evidence="2">The sequence shown here is derived from an EMBL/GenBank/DDBJ whole genome shotgun (WGS) entry which is preliminary data.</text>
</comment>
<protein>
    <submittedName>
        <fullName evidence="2">Uncharacterized protein</fullName>
    </submittedName>
</protein>
<organism evidence="2 3">
    <name type="scientific">Mycolicibacterium diernhoferi</name>
    <dbReference type="NCBI Taxonomy" id="1801"/>
    <lineage>
        <taxon>Bacteria</taxon>
        <taxon>Bacillati</taxon>
        <taxon>Actinomycetota</taxon>
        <taxon>Actinomycetes</taxon>
        <taxon>Mycobacteriales</taxon>
        <taxon>Mycobacteriaceae</taxon>
        <taxon>Mycolicibacterium</taxon>
    </lineage>
</organism>
<dbReference type="Proteomes" id="UP000191039">
    <property type="component" value="Unassembled WGS sequence"/>
</dbReference>
<name>A0A1T3VZP5_9MYCO</name>
<proteinExistence type="predicted"/>
<sequence>LLEHVKASHAEILTGIKESKKLSEEAEEKLVTVINDFKKGFSASDGSSVVATEHDADALDPEDLEKESVKVRKPAPKKA</sequence>
<dbReference type="Gene3D" id="1.20.150.20">
    <property type="entry name" value="ATP synthase alpha/beta chain, C-terminal domain"/>
    <property type="match status" value="1"/>
</dbReference>
<dbReference type="InterPro" id="IPR038376">
    <property type="entry name" value="ATP_synth_asu_C_sf"/>
</dbReference>
<evidence type="ECO:0000313" key="2">
    <source>
        <dbReference type="EMBL" id="OPE47577.1"/>
    </source>
</evidence>
<evidence type="ECO:0000313" key="3">
    <source>
        <dbReference type="Proteomes" id="UP000191039"/>
    </source>
</evidence>